<protein>
    <submittedName>
        <fullName evidence="2">Uncharacterized protein</fullName>
    </submittedName>
</protein>
<comment type="caution">
    <text evidence="2">The sequence shown here is derived from an EMBL/GenBank/DDBJ whole genome shotgun (WGS) entry which is preliminary data.</text>
</comment>
<dbReference type="AlphaFoldDB" id="A0A5C7H0T9"/>
<dbReference type="PANTHER" id="PTHR46604:SF2">
    <property type="entry name" value="MCAFUNC DOMAIN-CONTAINING PROTEIN"/>
    <property type="match status" value="1"/>
</dbReference>
<dbReference type="Proteomes" id="UP000323000">
    <property type="component" value="Chromosome 12"/>
</dbReference>
<sequence>MDLVKIEIDRFLRLVPLISLVHEFRMQNLGMSSTHEQDQVSCKGIIVVSGIFFLAFLSSMEVRQVALSRQIIVLNGDCGGEKEKLNIELQRSRTNKDVKQCQLIEHLIDVTENVVNELPGKNLKKLVVNEPAYVILGVANVLLLNFGGLRVAK</sequence>
<reference evidence="3" key="1">
    <citation type="journal article" date="2019" name="Gigascience">
        <title>De novo genome assembly of the endangered Acer yangbiense, a plant species with extremely small populations endemic to Yunnan Province, China.</title>
        <authorList>
            <person name="Yang J."/>
            <person name="Wariss H.M."/>
            <person name="Tao L."/>
            <person name="Zhang R."/>
            <person name="Yun Q."/>
            <person name="Hollingsworth P."/>
            <person name="Dao Z."/>
            <person name="Luo G."/>
            <person name="Guo H."/>
            <person name="Ma Y."/>
            <person name="Sun W."/>
        </authorList>
    </citation>
    <scope>NUCLEOTIDE SEQUENCE [LARGE SCALE GENOMIC DNA]</scope>
    <source>
        <strain evidence="3">cv. Malutang</strain>
    </source>
</reference>
<keyword evidence="3" id="KW-1185">Reference proteome</keyword>
<evidence type="ECO:0000313" key="3">
    <source>
        <dbReference type="Proteomes" id="UP000323000"/>
    </source>
</evidence>
<dbReference type="PANTHER" id="PTHR46604">
    <property type="entry name" value="PROTEIN MID1-COMPLEMENTING ACTIVITY 1"/>
    <property type="match status" value="1"/>
</dbReference>
<gene>
    <name evidence="2" type="ORF">EZV62_025967</name>
</gene>
<evidence type="ECO:0000256" key="1">
    <source>
        <dbReference type="SAM" id="Phobius"/>
    </source>
</evidence>
<evidence type="ECO:0000313" key="2">
    <source>
        <dbReference type="EMBL" id="TXG50092.1"/>
    </source>
</evidence>
<proteinExistence type="predicted"/>
<feature type="transmembrane region" description="Helical" evidence="1">
    <location>
        <begin position="132"/>
        <end position="152"/>
    </location>
</feature>
<dbReference type="EMBL" id="VAHF01000012">
    <property type="protein sequence ID" value="TXG50092.1"/>
    <property type="molecule type" value="Genomic_DNA"/>
</dbReference>
<accession>A0A5C7H0T9</accession>
<dbReference type="OrthoDB" id="10505916at2759"/>
<feature type="transmembrane region" description="Helical" evidence="1">
    <location>
        <begin position="40"/>
        <end position="60"/>
    </location>
</feature>
<keyword evidence="1" id="KW-1133">Transmembrane helix</keyword>
<keyword evidence="1" id="KW-0472">Membrane</keyword>
<keyword evidence="1" id="KW-0812">Transmembrane</keyword>
<name>A0A5C7H0T9_9ROSI</name>
<organism evidence="2 3">
    <name type="scientific">Acer yangbiense</name>
    <dbReference type="NCBI Taxonomy" id="1000413"/>
    <lineage>
        <taxon>Eukaryota</taxon>
        <taxon>Viridiplantae</taxon>
        <taxon>Streptophyta</taxon>
        <taxon>Embryophyta</taxon>
        <taxon>Tracheophyta</taxon>
        <taxon>Spermatophyta</taxon>
        <taxon>Magnoliopsida</taxon>
        <taxon>eudicotyledons</taxon>
        <taxon>Gunneridae</taxon>
        <taxon>Pentapetalae</taxon>
        <taxon>rosids</taxon>
        <taxon>malvids</taxon>
        <taxon>Sapindales</taxon>
        <taxon>Sapindaceae</taxon>
        <taxon>Hippocastanoideae</taxon>
        <taxon>Acereae</taxon>
        <taxon>Acer</taxon>
    </lineage>
</organism>